<evidence type="ECO:0000256" key="1">
    <source>
        <dbReference type="ARBA" id="ARBA00010815"/>
    </source>
</evidence>
<evidence type="ECO:0000256" key="3">
    <source>
        <dbReference type="ARBA" id="ARBA00022679"/>
    </source>
</evidence>
<dbReference type="Pfam" id="PF02353">
    <property type="entry name" value="CMAS"/>
    <property type="match status" value="1"/>
</dbReference>
<keyword evidence="3" id="KW-0808">Transferase</keyword>
<comment type="caution">
    <text evidence="6">The sequence shown here is derived from an EMBL/GenBank/DDBJ whole genome shotgun (WGS) entry which is preliminary data.</text>
</comment>
<dbReference type="NCBIfam" id="NF008686">
    <property type="entry name" value="PRK11705.1"/>
    <property type="match status" value="1"/>
</dbReference>
<dbReference type="InterPro" id="IPR029063">
    <property type="entry name" value="SAM-dependent_MTases_sf"/>
</dbReference>
<dbReference type="CDD" id="cd02440">
    <property type="entry name" value="AdoMet_MTases"/>
    <property type="match status" value="1"/>
</dbReference>
<keyword evidence="4" id="KW-0949">S-adenosyl-L-methionine</keyword>
<gene>
    <name evidence="6" type="ORF">A3A38_03795</name>
</gene>
<keyword evidence="5" id="KW-0443">Lipid metabolism</keyword>
<sequence>MTAQSWLKTWAQMQLRPAGITINGPNPWDIQVHDPRLFWRVMRSGSLGLGEAYMDHWWDCEALDEFFERILRAKVNTGWKSQMWEAGLAMRHALTNMQSIAKSGIVGKRHYDVGNDLFERMLDPSMMYSCAYYGRGATNLNDAQKDKLRLICEKLRLTRGMRALDIGCGWGGFAKFAAENYGVETVGLTISEEQAVLARERCKGLPVTILLKDYRELPGELGPFDRIVSIGMFEHVGPKNYRTYMEIAAKFLKERGLFLLHTIGGHETFDPWFNKYIFPGGVLPAREQIESAIEGFFHIWDWHNFGKDYDPTLLAWYANFERAWPKLKDKYGERFFRMWRYYLLSMAGGFRAEKVHLWQILLAKQPVRRNYVPVRYW</sequence>
<dbReference type="Gene3D" id="3.40.50.150">
    <property type="entry name" value="Vaccinia Virus protein VP39"/>
    <property type="match status" value="1"/>
</dbReference>
<evidence type="ECO:0000256" key="5">
    <source>
        <dbReference type="ARBA" id="ARBA00023098"/>
    </source>
</evidence>
<keyword evidence="2" id="KW-0489">Methyltransferase</keyword>
<evidence type="ECO:0000256" key="4">
    <source>
        <dbReference type="ARBA" id="ARBA00022691"/>
    </source>
</evidence>
<comment type="similarity">
    <text evidence="1">Belongs to the CFA/CMAS family.</text>
</comment>
<dbReference type="PANTHER" id="PTHR43667:SF1">
    <property type="entry name" value="CYCLOPROPANE-FATTY-ACYL-PHOSPHOLIPID SYNTHASE"/>
    <property type="match status" value="1"/>
</dbReference>
<dbReference type="GO" id="GO:0008168">
    <property type="term" value="F:methyltransferase activity"/>
    <property type="evidence" value="ECO:0007669"/>
    <property type="project" value="UniProtKB-KW"/>
</dbReference>
<dbReference type="InterPro" id="IPR003333">
    <property type="entry name" value="CMAS"/>
</dbReference>
<dbReference type="InterPro" id="IPR050723">
    <property type="entry name" value="CFA/CMAS"/>
</dbReference>
<proteinExistence type="inferred from homology"/>
<evidence type="ECO:0000313" key="6">
    <source>
        <dbReference type="EMBL" id="OGG72755.1"/>
    </source>
</evidence>
<protein>
    <submittedName>
        <fullName evidence="6">Cyclopropane-fatty-acyl-phospholipid synthase</fullName>
    </submittedName>
</protein>
<dbReference type="AlphaFoldDB" id="A0A1F6EGH9"/>
<name>A0A1F6EGH9_9BACT</name>
<evidence type="ECO:0000256" key="2">
    <source>
        <dbReference type="ARBA" id="ARBA00022603"/>
    </source>
</evidence>
<dbReference type="GO" id="GO:0032259">
    <property type="term" value="P:methylation"/>
    <property type="evidence" value="ECO:0007669"/>
    <property type="project" value="UniProtKB-KW"/>
</dbReference>
<reference evidence="6 7" key="1">
    <citation type="journal article" date="2016" name="Nat. Commun.">
        <title>Thousands of microbial genomes shed light on interconnected biogeochemical processes in an aquifer system.</title>
        <authorList>
            <person name="Anantharaman K."/>
            <person name="Brown C.T."/>
            <person name="Hug L.A."/>
            <person name="Sharon I."/>
            <person name="Castelle C.J."/>
            <person name="Probst A.J."/>
            <person name="Thomas B.C."/>
            <person name="Singh A."/>
            <person name="Wilkins M.J."/>
            <person name="Karaoz U."/>
            <person name="Brodie E.L."/>
            <person name="Williams K.H."/>
            <person name="Hubbard S.S."/>
            <person name="Banfield J.F."/>
        </authorList>
    </citation>
    <scope>NUCLEOTIDE SEQUENCE [LARGE SCALE GENOMIC DNA]</scope>
</reference>
<dbReference type="SUPFAM" id="SSF53335">
    <property type="entry name" value="S-adenosyl-L-methionine-dependent methyltransferases"/>
    <property type="match status" value="1"/>
</dbReference>
<dbReference type="EMBL" id="MFLY01000034">
    <property type="protein sequence ID" value="OGG72755.1"/>
    <property type="molecule type" value="Genomic_DNA"/>
</dbReference>
<accession>A0A1F6EGH9</accession>
<dbReference type="PANTHER" id="PTHR43667">
    <property type="entry name" value="CYCLOPROPANE-FATTY-ACYL-PHOSPHOLIPID SYNTHASE"/>
    <property type="match status" value="1"/>
</dbReference>
<dbReference type="Proteomes" id="UP000177306">
    <property type="component" value="Unassembled WGS sequence"/>
</dbReference>
<dbReference type="GO" id="GO:0008610">
    <property type="term" value="P:lipid biosynthetic process"/>
    <property type="evidence" value="ECO:0007669"/>
    <property type="project" value="InterPro"/>
</dbReference>
<evidence type="ECO:0000313" key="7">
    <source>
        <dbReference type="Proteomes" id="UP000177306"/>
    </source>
</evidence>
<organism evidence="6 7">
    <name type="scientific">Candidatus Kaiserbacteria bacterium RIFCSPLOWO2_01_FULL_53_17</name>
    <dbReference type="NCBI Taxonomy" id="1798511"/>
    <lineage>
        <taxon>Bacteria</taxon>
        <taxon>Candidatus Kaiseribacteriota</taxon>
    </lineage>
</organism>
<dbReference type="PIRSF" id="PIRSF003085">
    <property type="entry name" value="CMAS"/>
    <property type="match status" value="1"/>
</dbReference>